<reference evidence="3" key="1">
    <citation type="submission" date="2016-10" db="EMBL/GenBank/DDBJ databases">
        <authorList>
            <person name="Varghese N."/>
            <person name="Submissions S."/>
        </authorList>
    </citation>
    <scope>NUCLEOTIDE SEQUENCE [LARGE SCALE GENOMIC DNA]</scope>
    <source>
        <strain evidence="3">ANC 5076</strain>
    </source>
</reference>
<accession>A0A1I6WBU7</accession>
<dbReference type="GO" id="GO:0005507">
    <property type="term" value="F:copper ion binding"/>
    <property type="evidence" value="ECO:0007669"/>
    <property type="project" value="InterPro"/>
</dbReference>
<dbReference type="RefSeq" id="WP_074947800.1">
    <property type="nucleotide sequence ID" value="NZ_FOZU01000052.1"/>
</dbReference>
<sequence>MQITKNFFSKTVLSIALISISNLTFANSSTSEQESNITNGMRVLLQESGGLRYSPQELYPEYYSMENANGGDNIILTARKRSAPSHDDHLKEHGGQIYQTTKFENEWMVDEDGKGNLGTKFETLIGTDENRLFIEANSEKSESNDPKYAVSALYSRNVAPFWDVQAGVRYSEDKNNSSSDRVDGVIGILGLAPYFFETQAYLYGGENNFWGASFELERDLLLTQKLITQPYIEADVIFSDDSNYAAKSGLSELKTGIKTRYEITKRFKPFIDIAYQYEKGQQDTFMQEATNSEKGWKYGAGIELVF</sequence>
<evidence type="ECO:0000256" key="1">
    <source>
        <dbReference type="SAM" id="SignalP"/>
    </source>
</evidence>
<dbReference type="GO" id="GO:0009279">
    <property type="term" value="C:cell outer membrane"/>
    <property type="evidence" value="ECO:0007669"/>
    <property type="project" value="InterPro"/>
</dbReference>
<dbReference type="InterPro" id="IPR036709">
    <property type="entry name" value="Autotransporte_beta_dom_sf"/>
</dbReference>
<name>A0A1I6WBU7_9GAMM</name>
<dbReference type="EMBL" id="FOZU01000052">
    <property type="protein sequence ID" value="SFT23466.1"/>
    <property type="molecule type" value="Genomic_DNA"/>
</dbReference>
<feature type="chain" id="PRO_5010351216" evidence="1">
    <location>
        <begin position="27"/>
        <end position="306"/>
    </location>
</feature>
<keyword evidence="1" id="KW-0732">Signal</keyword>
<dbReference type="GO" id="GO:0006878">
    <property type="term" value="P:intracellular copper ion homeostasis"/>
    <property type="evidence" value="ECO:0007669"/>
    <property type="project" value="InterPro"/>
</dbReference>
<keyword evidence="3" id="KW-1185">Reference proteome</keyword>
<dbReference type="Proteomes" id="UP000182827">
    <property type="component" value="Unassembled WGS sequence"/>
</dbReference>
<dbReference type="InterPro" id="IPR007939">
    <property type="entry name" value="Cu-R_B_prcur"/>
</dbReference>
<dbReference type="AlphaFoldDB" id="A0A1I6WBU7"/>
<protein>
    <submittedName>
        <fullName evidence="2">Copper resistance protein B</fullName>
    </submittedName>
</protein>
<feature type="signal peptide" evidence="1">
    <location>
        <begin position="1"/>
        <end position="26"/>
    </location>
</feature>
<dbReference type="Gene3D" id="2.40.128.130">
    <property type="entry name" value="Autotransporter beta-domain"/>
    <property type="match status" value="1"/>
</dbReference>
<organism evidence="2 3">
    <name type="scientific">Acinetobacter bohemicus</name>
    <dbReference type="NCBI Taxonomy" id="1435036"/>
    <lineage>
        <taxon>Bacteria</taxon>
        <taxon>Pseudomonadati</taxon>
        <taxon>Pseudomonadota</taxon>
        <taxon>Gammaproteobacteria</taxon>
        <taxon>Moraxellales</taxon>
        <taxon>Moraxellaceae</taxon>
        <taxon>Acinetobacter</taxon>
    </lineage>
</organism>
<proteinExistence type="predicted"/>
<evidence type="ECO:0000313" key="3">
    <source>
        <dbReference type="Proteomes" id="UP000182827"/>
    </source>
</evidence>
<dbReference type="SUPFAM" id="SSF103515">
    <property type="entry name" value="Autotransporter"/>
    <property type="match status" value="1"/>
</dbReference>
<evidence type="ECO:0000313" key="2">
    <source>
        <dbReference type="EMBL" id="SFT23466.1"/>
    </source>
</evidence>
<dbReference type="Pfam" id="PF05275">
    <property type="entry name" value="CopB"/>
    <property type="match status" value="1"/>
</dbReference>
<gene>
    <name evidence="2" type="ORF">SAMN05444586_105212</name>
</gene>